<keyword evidence="1" id="KW-0175">Coiled coil</keyword>
<feature type="coiled-coil region" evidence="1">
    <location>
        <begin position="1"/>
        <end position="39"/>
    </location>
</feature>
<gene>
    <name evidence="2" type="ORF">RhiirC2_870487</name>
</gene>
<dbReference type="AlphaFoldDB" id="A0A2N1MJ51"/>
<accession>A0A2N1MJ51</accession>
<dbReference type="InterPro" id="IPR045211">
    <property type="entry name" value="TFP11/STIP/Ntr1"/>
</dbReference>
<dbReference type="VEuPathDB" id="FungiDB:RhiirA1_409013"/>
<evidence type="ECO:0000313" key="2">
    <source>
        <dbReference type="EMBL" id="PKK61665.1"/>
    </source>
</evidence>
<dbReference type="Proteomes" id="UP000233469">
    <property type="component" value="Unassembled WGS sequence"/>
</dbReference>
<dbReference type="PANTHER" id="PTHR23329:SF1">
    <property type="entry name" value="TUFTELIN-INTERACTING PROTEIN 11"/>
    <property type="match status" value="1"/>
</dbReference>
<reference evidence="2 3" key="1">
    <citation type="submission" date="2016-04" db="EMBL/GenBank/DDBJ databases">
        <title>Genome analyses suggest a sexual origin of heterokaryosis in a supposedly ancient asexual fungus.</title>
        <authorList>
            <person name="Ropars J."/>
            <person name="Sedzielewska K."/>
            <person name="Noel J."/>
            <person name="Charron P."/>
            <person name="Farinelli L."/>
            <person name="Marton T."/>
            <person name="Kruger M."/>
            <person name="Pelin A."/>
            <person name="Brachmann A."/>
            <person name="Corradi N."/>
        </authorList>
    </citation>
    <scope>NUCLEOTIDE SEQUENCE [LARGE SCALE GENOMIC DNA]</scope>
    <source>
        <strain evidence="2 3">C2</strain>
    </source>
</reference>
<evidence type="ECO:0000313" key="3">
    <source>
        <dbReference type="Proteomes" id="UP000233469"/>
    </source>
</evidence>
<evidence type="ECO:0000256" key="1">
    <source>
        <dbReference type="SAM" id="Coils"/>
    </source>
</evidence>
<protein>
    <submittedName>
        <fullName evidence="2">Uncharacterized protein</fullName>
    </submittedName>
</protein>
<dbReference type="GO" id="GO:0071008">
    <property type="term" value="C:U2-type post-mRNA release spliceosomal complex"/>
    <property type="evidence" value="ECO:0007669"/>
    <property type="project" value="TreeGrafter"/>
</dbReference>
<dbReference type="EMBL" id="LLXL01002145">
    <property type="protein sequence ID" value="PKK61665.1"/>
    <property type="molecule type" value="Genomic_DNA"/>
</dbReference>
<organism evidence="2 3">
    <name type="scientific">Rhizophagus irregularis</name>
    <dbReference type="NCBI Taxonomy" id="588596"/>
    <lineage>
        <taxon>Eukaryota</taxon>
        <taxon>Fungi</taxon>
        <taxon>Fungi incertae sedis</taxon>
        <taxon>Mucoromycota</taxon>
        <taxon>Glomeromycotina</taxon>
        <taxon>Glomeromycetes</taxon>
        <taxon>Glomerales</taxon>
        <taxon>Glomeraceae</taxon>
        <taxon>Rhizophagus</taxon>
    </lineage>
</organism>
<dbReference type="PANTHER" id="PTHR23329">
    <property type="entry name" value="TUFTELIN-INTERACTING PROTEIN 11-RELATED"/>
    <property type="match status" value="1"/>
</dbReference>
<dbReference type="VEuPathDB" id="FungiDB:FUN_018002"/>
<proteinExistence type="predicted"/>
<reference evidence="2 3" key="2">
    <citation type="submission" date="2017-10" db="EMBL/GenBank/DDBJ databases">
        <title>Extensive intraspecific genome diversity in a model arbuscular mycorrhizal fungus.</title>
        <authorList>
            <person name="Chen E.C.H."/>
            <person name="Morin E."/>
            <person name="Baudet D."/>
            <person name="Noel J."/>
            <person name="Ndikumana S."/>
            <person name="Charron P."/>
            <person name="St-Onge C."/>
            <person name="Giorgi J."/>
            <person name="Grigoriev I.V."/>
            <person name="Roux C."/>
            <person name="Martin F.M."/>
            <person name="Corradi N."/>
        </authorList>
    </citation>
    <scope>NUCLEOTIDE SEQUENCE [LARGE SCALE GENOMIC DNA]</scope>
    <source>
        <strain evidence="2 3">C2</strain>
    </source>
</reference>
<name>A0A2N1MJ51_9GLOM</name>
<comment type="caution">
    <text evidence="2">The sequence shown here is derived from an EMBL/GenBank/DDBJ whole genome shotgun (WGS) entry which is preliminary data.</text>
</comment>
<sequence length="266" mass="31213">MEFLKEKYNKLNKKNLQLIEKLEKERKENEELKRQGSIDGTMFLKTEGDGVNSYKEIDLSPDICKQECVYIKTIFIVDEVQIDDFDEKPLTTKKKMFFFVSGSSSREFMMLNEMLNIQFSYTKSKGKRKSQFTSQFKESLPVDKDFGNFEKHTKGISLKLMQKMDYKIGEDLEHFTKERHVQTERTEMLKKEIARVTVQVNDETTKIKHLGEIMSIIKECSRHLTVSLSSNSSSLELFFNAFEKLQNEYSNEFALYCCNCNNYASN</sequence>
<dbReference type="VEuPathDB" id="FungiDB:RhiirFUN_001397"/>
<dbReference type="GO" id="GO:0000390">
    <property type="term" value="P:spliceosomal complex disassembly"/>
    <property type="evidence" value="ECO:0007669"/>
    <property type="project" value="InterPro"/>
</dbReference>